<dbReference type="PROSITE" id="PS00061">
    <property type="entry name" value="ADH_SHORT"/>
    <property type="match status" value="1"/>
</dbReference>
<dbReference type="SUPFAM" id="SSF51735">
    <property type="entry name" value="NAD(P)-binding Rossmann-fold domains"/>
    <property type="match status" value="1"/>
</dbReference>
<protein>
    <submittedName>
        <fullName evidence="3">NAD(P)-binding Rossmann-fold superfamily protein</fullName>
    </submittedName>
</protein>
<dbReference type="EMBL" id="AP019301">
    <property type="protein sequence ID" value="BBH02821.1"/>
    <property type="molecule type" value="Genomic_DNA"/>
</dbReference>
<dbReference type="InterPro" id="IPR002347">
    <property type="entry name" value="SDR_fam"/>
</dbReference>
<organism evidence="3">
    <name type="scientific">Prunus dulcis</name>
    <name type="common">Almond</name>
    <name type="synonym">Amygdalus dulcis</name>
    <dbReference type="NCBI Taxonomy" id="3755"/>
    <lineage>
        <taxon>Eukaryota</taxon>
        <taxon>Viridiplantae</taxon>
        <taxon>Streptophyta</taxon>
        <taxon>Embryophyta</taxon>
        <taxon>Tracheophyta</taxon>
        <taxon>Spermatophyta</taxon>
        <taxon>Magnoliopsida</taxon>
        <taxon>eudicotyledons</taxon>
        <taxon>Gunneridae</taxon>
        <taxon>Pentapetalae</taxon>
        <taxon>rosids</taxon>
        <taxon>fabids</taxon>
        <taxon>Rosales</taxon>
        <taxon>Rosaceae</taxon>
        <taxon>Amygdaloideae</taxon>
        <taxon>Amygdaleae</taxon>
        <taxon>Prunus</taxon>
    </lineage>
</organism>
<dbReference type="PANTHER" id="PTHR42820:SF13">
    <property type="entry name" value="(-)-ISOPIPERITENOL_(-)-CARVEOL DEHYDROGENASE, MITOCHONDRIAL-LIKE"/>
    <property type="match status" value="1"/>
</dbReference>
<dbReference type="InterPro" id="IPR036291">
    <property type="entry name" value="NAD(P)-bd_dom_sf"/>
</dbReference>
<dbReference type="PRINTS" id="PR00080">
    <property type="entry name" value="SDRFAMILY"/>
</dbReference>
<evidence type="ECO:0000313" key="3">
    <source>
        <dbReference type="EMBL" id="BBH02821.1"/>
    </source>
</evidence>
<dbReference type="PANTHER" id="PTHR42820">
    <property type="entry name" value="SHORT-CHAIN DEHYDROGENASE REDUCTASE"/>
    <property type="match status" value="1"/>
</dbReference>
<dbReference type="Pfam" id="PF13561">
    <property type="entry name" value="adh_short_C2"/>
    <property type="match status" value="1"/>
</dbReference>
<dbReference type="FunFam" id="3.40.50.720:FF:000084">
    <property type="entry name" value="Short-chain dehydrogenase reductase"/>
    <property type="match status" value="1"/>
</dbReference>
<sequence>MKLDNFPRMTHQPSLLFQHDAHSASRSGALKMKPLDFNASLCAMTLVTQKGVVRLEEWLAAAAQPLLMTWPKNGGSERNYQQKASRQGRDRHRRRQRHRGSHRAQIRLARVRAVVIADVQDEKGQNVAASIGSDRSIYIHCDVTDEDQVKSLIGSTVRIYGRLDIMFSNAGIGSAGEQTVLELDLAMYDRVMAVNARGMAASVKHAARAMVEGRVRGSIVCTASVTASVGSAKFADYTMSKHAVLGLMRSASVQLSAYGIRVNCVSPGSVTTPLLRSSFKAGAVAEEEDVGRLVESSLRLKVGKTISVENIADGVVFLASDDSEFVTGHNLVVDGVTNETTQDPKVADSSWRNYDGFVLGSFTSGSGMDLEFQNSVS</sequence>
<reference evidence="3" key="1">
    <citation type="journal article" date="2019" name="Science">
        <title>Mutation of a bHLH transcription factor allowed almond domestication.</title>
        <authorList>
            <person name="Sanchez-Perez R."/>
            <person name="Pavan S."/>
            <person name="Mazzeo R."/>
            <person name="Moldovan C."/>
            <person name="Aiese Cigliano R."/>
            <person name="Del Cueto J."/>
            <person name="Ricciardi F."/>
            <person name="Lotti C."/>
            <person name="Ricciardi L."/>
            <person name="Dicenta F."/>
            <person name="Lopez-Marques R.L."/>
            <person name="Lindberg Moller B."/>
        </authorList>
    </citation>
    <scope>NUCLEOTIDE SEQUENCE</scope>
</reference>
<evidence type="ECO:0000256" key="1">
    <source>
        <dbReference type="ARBA" id="ARBA00006484"/>
    </source>
</evidence>
<evidence type="ECO:0000256" key="2">
    <source>
        <dbReference type="SAM" id="MobiDB-lite"/>
    </source>
</evidence>
<dbReference type="PRINTS" id="PR00081">
    <property type="entry name" value="GDHRDH"/>
</dbReference>
<dbReference type="AlphaFoldDB" id="A0A4Y1REY6"/>
<accession>A0A4Y1REY6</accession>
<comment type="similarity">
    <text evidence="1">Belongs to the short-chain dehydrogenases/reductases (SDR) family.</text>
</comment>
<feature type="region of interest" description="Disordered" evidence="2">
    <location>
        <begin position="71"/>
        <end position="103"/>
    </location>
</feature>
<gene>
    <name evidence="3" type="ORF">Prudu_013512</name>
</gene>
<name>A0A4Y1REY6_PRUDU</name>
<dbReference type="Gene3D" id="3.40.50.720">
    <property type="entry name" value="NAD(P)-binding Rossmann-like Domain"/>
    <property type="match status" value="1"/>
</dbReference>
<feature type="compositionally biased region" description="Basic residues" evidence="2">
    <location>
        <begin position="89"/>
        <end position="103"/>
    </location>
</feature>
<proteinExistence type="inferred from homology"/>
<dbReference type="InterPro" id="IPR020904">
    <property type="entry name" value="Sc_DH/Rdtase_CS"/>
</dbReference>